<reference evidence="1 3" key="1">
    <citation type="submission" date="2014-04" db="EMBL/GenBank/DDBJ databases">
        <authorList>
            <consortium name="DOE Joint Genome Institute"/>
            <person name="Kuo A."/>
            <person name="Kohler A."/>
            <person name="Costa M.D."/>
            <person name="Nagy L.G."/>
            <person name="Floudas D."/>
            <person name="Copeland A."/>
            <person name="Barry K.W."/>
            <person name="Cichocki N."/>
            <person name="Veneault-Fourrey C."/>
            <person name="LaButti K."/>
            <person name="Lindquist E.A."/>
            <person name="Lipzen A."/>
            <person name="Lundell T."/>
            <person name="Morin E."/>
            <person name="Murat C."/>
            <person name="Sun H."/>
            <person name="Tunlid A."/>
            <person name="Henrissat B."/>
            <person name="Grigoriev I.V."/>
            <person name="Hibbett D.S."/>
            <person name="Martin F."/>
            <person name="Nordberg H.P."/>
            <person name="Cantor M.N."/>
            <person name="Hua S.X."/>
        </authorList>
    </citation>
    <scope>NUCLEOTIDE SEQUENCE [LARGE SCALE GENOMIC DNA]</scope>
    <source>
        <strain evidence="1 3">441</strain>
    </source>
</reference>
<protein>
    <submittedName>
        <fullName evidence="2">Unplaced genomic scaffold scaffold_14, whole genome shotgun sequence</fullName>
    </submittedName>
</protein>
<dbReference type="HOGENOM" id="CLU_163773_3_0_1"/>
<feature type="non-terminal residue" evidence="1">
    <location>
        <position position="61"/>
    </location>
</feature>
<name>A0A0C9YFM8_9AGAM</name>
<dbReference type="Proteomes" id="UP000054018">
    <property type="component" value="Unassembled WGS sequence"/>
</dbReference>
<dbReference type="EMBL" id="KN833724">
    <property type="protein sequence ID" value="KIK23690.1"/>
    <property type="molecule type" value="Genomic_DNA"/>
</dbReference>
<dbReference type="EMBL" id="KN833698">
    <property type="protein sequence ID" value="KIK26980.1"/>
    <property type="molecule type" value="Genomic_DNA"/>
</dbReference>
<sequence>CPCGEHIQTREHILTSCPAYEPNRDSLRSVSEDLVITDILGTEKGIEALIDFLKETDAFKK</sequence>
<reference evidence="1" key="3">
    <citation type="submission" date="2015-02" db="EMBL/GenBank/DDBJ databases">
        <title>Evolutionary Origins and Diversification of the Mycorrhizal Mutualists.</title>
        <authorList>
            <consortium name="DOE Joint Genome Institute"/>
            <consortium name="Mycorrhizal Genomics Consortium"/>
            <person name="Kohler A."/>
            <person name="Kuo A."/>
            <person name="Nagy L.G."/>
            <person name="Floudas D."/>
            <person name="Copeland A."/>
            <person name="Barry K.W."/>
            <person name="Cichocki N."/>
            <person name="Veneault-Fourrey C."/>
            <person name="LaButti K."/>
            <person name="Lindquist E.A."/>
            <person name="Lipzen A."/>
            <person name="Lundell T."/>
            <person name="Morin E."/>
            <person name="Murat C."/>
            <person name="Riley R."/>
            <person name="Ohm R."/>
            <person name="Sun H."/>
            <person name="Tunlid A."/>
            <person name="Henrissat B."/>
            <person name="Grigoriev I.V."/>
            <person name="Hibbett D.S."/>
            <person name="Martin F."/>
        </authorList>
    </citation>
    <scope>NUCLEOTIDE SEQUENCE</scope>
    <source>
        <strain evidence="1 3">441</strain>
    </source>
</reference>
<accession>A0A0C9YFM8</accession>
<keyword evidence="3" id="KW-1185">Reference proteome</keyword>
<evidence type="ECO:0000313" key="1">
    <source>
        <dbReference type="EMBL" id="KIK23690.1"/>
    </source>
</evidence>
<gene>
    <name evidence="2" type="ORF">PISMIDRAFT_56716</name>
    <name evidence="1" type="ORF">PISMIDRAFT_59137</name>
</gene>
<feature type="non-terminal residue" evidence="1">
    <location>
        <position position="1"/>
    </location>
</feature>
<evidence type="ECO:0000313" key="3">
    <source>
        <dbReference type="Proteomes" id="UP000054018"/>
    </source>
</evidence>
<proteinExistence type="predicted"/>
<organism evidence="1 3">
    <name type="scientific">Pisolithus microcarpus 441</name>
    <dbReference type="NCBI Taxonomy" id="765257"/>
    <lineage>
        <taxon>Eukaryota</taxon>
        <taxon>Fungi</taxon>
        <taxon>Dikarya</taxon>
        <taxon>Basidiomycota</taxon>
        <taxon>Agaricomycotina</taxon>
        <taxon>Agaricomycetes</taxon>
        <taxon>Agaricomycetidae</taxon>
        <taxon>Boletales</taxon>
        <taxon>Sclerodermatineae</taxon>
        <taxon>Pisolithaceae</taxon>
        <taxon>Pisolithus</taxon>
    </lineage>
</organism>
<reference evidence="3" key="2">
    <citation type="submission" date="2015-01" db="EMBL/GenBank/DDBJ databases">
        <title>Evolutionary Origins and Diversification of the Mycorrhizal Mutualists.</title>
        <authorList>
            <consortium name="DOE Joint Genome Institute"/>
            <consortium name="Mycorrhizal Genomics Consortium"/>
            <person name="Kohler A."/>
            <person name="Kuo A."/>
            <person name="Nagy L.G."/>
            <person name="Floudas D."/>
            <person name="Copeland A."/>
            <person name="Barry K.W."/>
            <person name="Cichocki N."/>
            <person name="Veneault-Fourrey C."/>
            <person name="LaButti K."/>
            <person name="Lindquist E.A."/>
            <person name="Lipzen A."/>
            <person name="Lundell T."/>
            <person name="Morin E."/>
            <person name="Murat C."/>
            <person name="Riley R."/>
            <person name="Ohm R."/>
            <person name="Sun H."/>
            <person name="Tunlid A."/>
            <person name="Henrissat B."/>
            <person name="Grigoriev I.V."/>
            <person name="Hibbett D.S."/>
            <person name="Martin F."/>
        </authorList>
    </citation>
    <scope>NUCLEOTIDE SEQUENCE [LARGE SCALE GENOMIC DNA]</scope>
    <source>
        <strain evidence="3">441</strain>
    </source>
</reference>
<dbReference type="STRING" id="765257.A0A0C9YFM8"/>
<dbReference type="OrthoDB" id="3229437at2759"/>
<evidence type="ECO:0000313" key="2">
    <source>
        <dbReference type="EMBL" id="KIK26980.1"/>
    </source>
</evidence>
<dbReference type="AlphaFoldDB" id="A0A0C9YFM8"/>